<evidence type="ECO:0008006" key="3">
    <source>
        <dbReference type="Google" id="ProtNLM"/>
    </source>
</evidence>
<proteinExistence type="predicted"/>
<sequence length="132" mass="14842">MASTRAELEDLYRRYLNACNDHDIDRMSTFYSGAIRVNDSPMPPGAVAEQFAPIFAAFPDWRWEVRGLAIDGDLISLRFEVGGTHLGTFAGVPGTNRRVSIPEFTIYRVEDQLFADVWDLSDMTSLLAQISH</sequence>
<dbReference type="STRING" id="228230.RMCC_2534"/>
<dbReference type="InterPro" id="IPR032710">
    <property type="entry name" value="NTF2-like_dom_sf"/>
</dbReference>
<dbReference type="Pfam" id="PF07366">
    <property type="entry name" value="SnoaL"/>
    <property type="match status" value="1"/>
</dbReference>
<dbReference type="PANTHER" id="PTHR38436:SF1">
    <property type="entry name" value="ESTER CYCLASE"/>
    <property type="match status" value="1"/>
</dbReference>
<reference evidence="2" key="1">
    <citation type="journal article" date="2016" name="Genome Announc.">
        <title>Draft Genome Sequences of Five Rapidly Growing Mycobacterium Species, M. thermoresistibile, M. fortuitum subsp. acetamidolyticum, M. canariasense, M. brisbanense, and M. novocastrense.</title>
        <authorList>
            <person name="Katahira K."/>
            <person name="Ogura Y."/>
            <person name="Gotoh Y."/>
            <person name="Hayashi T."/>
        </authorList>
    </citation>
    <scope>NUCLEOTIDE SEQUENCE [LARGE SCALE GENOMIC DNA]</scope>
    <source>
        <strain evidence="2">JCM15298</strain>
    </source>
</reference>
<organism evidence="1 2">
    <name type="scientific">Mycolicibacterium canariasense</name>
    <name type="common">Mycobacterium canariasense</name>
    <dbReference type="NCBI Taxonomy" id="228230"/>
    <lineage>
        <taxon>Bacteria</taxon>
        <taxon>Bacillati</taxon>
        <taxon>Actinomycetota</taxon>
        <taxon>Actinomycetes</taxon>
        <taxon>Mycobacteriales</taxon>
        <taxon>Mycobacteriaceae</taxon>
        <taxon>Mycolicibacterium</taxon>
    </lineage>
</organism>
<dbReference type="EMBL" id="BCSY01000039">
    <property type="protein sequence ID" value="GAS95568.1"/>
    <property type="molecule type" value="Genomic_DNA"/>
</dbReference>
<keyword evidence="2" id="KW-1185">Reference proteome</keyword>
<dbReference type="AlphaFoldDB" id="A0A124E232"/>
<dbReference type="GO" id="GO:0030638">
    <property type="term" value="P:polyketide metabolic process"/>
    <property type="evidence" value="ECO:0007669"/>
    <property type="project" value="InterPro"/>
</dbReference>
<evidence type="ECO:0000313" key="1">
    <source>
        <dbReference type="EMBL" id="GAS95568.1"/>
    </source>
</evidence>
<dbReference type="OrthoDB" id="129343at2"/>
<comment type="caution">
    <text evidence="1">The sequence shown here is derived from an EMBL/GenBank/DDBJ whole genome shotgun (WGS) entry which is preliminary data.</text>
</comment>
<dbReference type="RefSeq" id="WP_062656741.1">
    <property type="nucleotide sequence ID" value="NZ_BCSY01000039.1"/>
</dbReference>
<protein>
    <recommendedName>
        <fullName evidence="3">Ester cyclase</fullName>
    </recommendedName>
</protein>
<dbReference type="Proteomes" id="UP000069443">
    <property type="component" value="Unassembled WGS sequence"/>
</dbReference>
<reference evidence="2" key="2">
    <citation type="submission" date="2016-02" db="EMBL/GenBank/DDBJ databases">
        <title>Draft genome sequence of five rapidly growing Mycobacterium species.</title>
        <authorList>
            <person name="Katahira K."/>
            <person name="Gotou Y."/>
            <person name="Iida K."/>
            <person name="Ogura Y."/>
            <person name="Hayashi T."/>
        </authorList>
    </citation>
    <scope>NUCLEOTIDE SEQUENCE [LARGE SCALE GENOMIC DNA]</scope>
    <source>
        <strain evidence="2">JCM15298</strain>
    </source>
</reference>
<dbReference type="Gene3D" id="3.10.450.50">
    <property type="match status" value="1"/>
</dbReference>
<gene>
    <name evidence="1" type="ORF">RMCC_2534</name>
</gene>
<name>A0A124E232_MYCCR</name>
<dbReference type="PANTHER" id="PTHR38436">
    <property type="entry name" value="POLYKETIDE CYCLASE SNOAL-LIKE DOMAIN"/>
    <property type="match status" value="1"/>
</dbReference>
<dbReference type="SUPFAM" id="SSF54427">
    <property type="entry name" value="NTF2-like"/>
    <property type="match status" value="1"/>
</dbReference>
<accession>A0A124E232</accession>
<dbReference type="InterPro" id="IPR009959">
    <property type="entry name" value="Cyclase_SnoaL-like"/>
</dbReference>
<evidence type="ECO:0000313" key="2">
    <source>
        <dbReference type="Proteomes" id="UP000069443"/>
    </source>
</evidence>